<dbReference type="EMBL" id="CAADGD010000013">
    <property type="protein sequence ID" value="VFK69407.1"/>
    <property type="molecule type" value="Genomic_DNA"/>
</dbReference>
<dbReference type="EMBL" id="CAADFZ010000078">
    <property type="protein sequence ID" value="VFK66057.1"/>
    <property type="molecule type" value="Genomic_DNA"/>
</dbReference>
<accession>A0A451AU33</accession>
<organism evidence="2">
    <name type="scientific">Candidatus Kentrum sp. UNK</name>
    <dbReference type="NCBI Taxonomy" id="2126344"/>
    <lineage>
        <taxon>Bacteria</taxon>
        <taxon>Pseudomonadati</taxon>
        <taxon>Pseudomonadota</taxon>
        <taxon>Gammaproteobacteria</taxon>
        <taxon>Candidatus Kentrum</taxon>
    </lineage>
</organism>
<proteinExistence type="predicted"/>
<protein>
    <submittedName>
        <fullName evidence="2">Uncharacterized protein</fullName>
    </submittedName>
</protein>
<sequence length="65" mass="7391">MYEGSPQAVFWGFIEPFLKDGIKSILRLVVDECANRELDPEEYLDEASTLLISLVEKTWRGLAST</sequence>
<evidence type="ECO:0000313" key="2">
    <source>
        <dbReference type="EMBL" id="VFK69407.1"/>
    </source>
</evidence>
<dbReference type="AlphaFoldDB" id="A0A451AU33"/>
<name>A0A451AU33_9GAMM</name>
<evidence type="ECO:0000313" key="1">
    <source>
        <dbReference type="EMBL" id="VFK66057.1"/>
    </source>
</evidence>
<reference evidence="2" key="1">
    <citation type="submission" date="2019-02" db="EMBL/GenBank/DDBJ databases">
        <authorList>
            <person name="Gruber-Vodicka R. H."/>
            <person name="Seah K. B. B."/>
        </authorList>
    </citation>
    <scope>NUCLEOTIDE SEQUENCE</scope>
    <source>
        <strain evidence="2">BECK_BY19</strain>
        <strain evidence="1">BECK_BY8</strain>
    </source>
</reference>
<gene>
    <name evidence="1" type="ORF">BECKUNK1418G_GA0071005_10783</name>
    <name evidence="2" type="ORF">BECKUNK1418H_GA0071006_101326</name>
</gene>